<dbReference type="Proteomes" id="UP001444071">
    <property type="component" value="Unassembled WGS sequence"/>
</dbReference>
<gene>
    <name evidence="2" type="ORF">XENORESO_003321</name>
</gene>
<feature type="compositionally biased region" description="Basic and acidic residues" evidence="1">
    <location>
        <begin position="37"/>
        <end position="50"/>
    </location>
</feature>
<feature type="region of interest" description="Disordered" evidence="1">
    <location>
        <begin position="24"/>
        <end position="51"/>
    </location>
</feature>
<evidence type="ECO:0000313" key="2">
    <source>
        <dbReference type="EMBL" id="MEQ2275436.1"/>
    </source>
</evidence>
<protein>
    <submittedName>
        <fullName evidence="2">Uncharacterized protein</fullName>
    </submittedName>
</protein>
<accession>A0ABV0X3I4</accession>
<name>A0ABV0X3I4_9TELE</name>
<dbReference type="EMBL" id="JAHRIM010081643">
    <property type="protein sequence ID" value="MEQ2275436.1"/>
    <property type="molecule type" value="Genomic_DNA"/>
</dbReference>
<evidence type="ECO:0000313" key="3">
    <source>
        <dbReference type="Proteomes" id="UP001444071"/>
    </source>
</evidence>
<organism evidence="2 3">
    <name type="scientific">Xenotaenia resolanae</name>
    <dbReference type="NCBI Taxonomy" id="208358"/>
    <lineage>
        <taxon>Eukaryota</taxon>
        <taxon>Metazoa</taxon>
        <taxon>Chordata</taxon>
        <taxon>Craniata</taxon>
        <taxon>Vertebrata</taxon>
        <taxon>Euteleostomi</taxon>
        <taxon>Actinopterygii</taxon>
        <taxon>Neopterygii</taxon>
        <taxon>Teleostei</taxon>
        <taxon>Neoteleostei</taxon>
        <taxon>Acanthomorphata</taxon>
        <taxon>Ovalentaria</taxon>
        <taxon>Atherinomorphae</taxon>
        <taxon>Cyprinodontiformes</taxon>
        <taxon>Goodeidae</taxon>
        <taxon>Xenotaenia</taxon>
    </lineage>
</organism>
<evidence type="ECO:0000256" key="1">
    <source>
        <dbReference type="SAM" id="MobiDB-lite"/>
    </source>
</evidence>
<sequence>MDYPSNRCLYHILIGLHTRQVLSPSQGNTETHMTKKTKTDMHMPKGDLKRPGSRTVMFLVSGKKSEYPERTHICTGRTCKPNSERTKAGIRIQYLLATRQQC</sequence>
<proteinExistence type="predicted"/>
<keyword evidence="3" id="KW-1185">Reference proteome</keyword>
<comment type="caution">
    <text evidence="2">The sequence shown here is derived from an EMBL/GenBank/DDBJ whole genome shotgun (WGS) entry which is preliminary data.</text>
</comment>
<reference evidence="2 3" key="1">
    <citation type="submission" date="2021-06" db="EMBL/GenBank/DDBJ databases">
        <authorList>
            <person name="Palmer J.M."/>
        </authorList>
    </citation>
    <scope>NUCLEOTIDE SEQUENCE [LARGE SCALE GENOMIC DNA]</scope>
    <source>
        <strain evidence="2 3">XR_2019</strain>
        <tissue evidence="2">Muscle</tissue>
    </source>
</reference>